<feature type="binding site" evidence="1">
    <location>
        <position position="100"/>
    </location>
    <ligand>
        <name>Zn(2+)</name>
        <dbReference type="ChEBI" id="CHEBI:29105"/>
    </ligand>
</feature>
<dbReference type="InterPro" id="IPR036390">
    <property type="entry name" value="WH_DNA-bd_sf"/>
</dbReference>
<protein>
    <submittedName>
        <fullName evidence="2">Transcriptional repressor</fullName>
    </submittedName>
</protein>
<dbReference type="AlphaFoldDB" id="A0A4S2FMZ8"/>
<dbReference type="Pfam" id="PF01475">
    <property type="entry name" value="FUR"/>
    <property type="match status" value="1"/>
</dbReference>
<feature type="binding site" evidence="1">
    <location>
        <position position="136"/>
    </location>
    <ligand>
        <name>Zn(2+)</name>
        <dbReference type="ChEBI" id="CHEBI:29105"/>
    </ligand>
</feature>
<name>A0A4S2FMZ8_9BACT</name>
<dbReference type="Gene3D" id="1.10.10.10">
    <property type="entry name" value="Winged helix-like DNA-binding domain superfamily/Winged helix DNA-binding domain"/>
    <property type="match status" value="1"/>
</dbReference>
<keyword evidence="1" id="KW-0479">Metal-binding</keyword>
<gene>
    <name evidence="2" type="ORF">E5339_10060</name>
</gene>
<dbReference type="GO" id="GO:1900376">
    <property type="term" value="P:regulation of secondary metabolite biosynthetic process"/>
    <property type="evidence" value="ECO:0007669"/>
    <property type="project" value="TreeGrafter"/>
</dbReference>
<dbReference type="GO" id="GO:0003700">
    <property type="term" value="F:DNA-binding transcription factor activity"/>
    <property type="evidence" value="ECO:0007669"/>
    <property type="project" value="InterPro"/>
</dbReference>
<reference evidence="2 3" key="1">
    <citation type="submission" date="2019-04" db="EMBL/GenBank/DDBJ databases">
        <title>Microbes associate with the intestines of laboratory mice.</title>
        <authorList>
            <person name="Navarre W."/>
            <person name="Wong E."/>
            <person name="Huang K."/>
            <person name="Tropini C."/>
            <person name="Ng K."/>
            <person name="Yu B."/>
        </authorList>
    </citation>
    <scope>NUCLEOTIDE SEQUENCE [LARGE SCALE GENOMIC DNA]</scope>
    <source>
        <strain evidence="2 3">NM22_B1</strain>
    </source>
</reference>
<accession>A0A4S2FMZ8</accession>
<proteinExistence type="predicted"/>
<dbReference type="EMBL" id="SRYJ01000019">
    <property type="protein sequence ID" value="TGY70431.1"/>
    <property type="molecule type" value="Genomic_DNA"/>
</dbReference>
<comment type="caution">
    <text evidence="2">The sequence shown here is derived from an EMBL/GenBank/DDBJ whole genome shotgun (WGS) entry which is preliminary data.</text>
</comment>
<dbReference type="InterPro" id="IPR002481">
    <property type="entry name" value="FUR"/>
</dbReference>
<feature type="binding site" evidence="1">
    <location>
        <position position="97"/>
    </location>
    <ligand>
        <name>Zn(2+)</name>
        <dbReference type="ChEBI" id="CHEBI:29105"/>
    </ligand>
</feature>
<dbReference type="PANTHER" id="PTHR33202">
    <property type="entry name" value="ZINC UPTAKE REGULATION PROTEIN"/>
    <property type="match status" value="1"/>
</dbReference>
<sequence length="143" mass="16347">MNETIYLKRLEQREIKPTAIRLLILKTMMQRKEAFSLLDLENELDTVDKSTIYRTITLFLAHHLIHGIDDGTGALKYAVCSNDCNCEVDDLHTHFYCENCHRTFCMKSIHVPVVTLPPGFTVQSINYVLKGLCPECSSTKKTP</sequence>
<dbReference type="GO" id="GO:0008270">
    <property type="term" value="F:zinc ion binding"/>
    <property type="evidence" value="ECO:0007669"/>
    <property type="project" value="TreeGrafter"/>
</dbReference>
<dbReference type="InterPro" id="IPR036388">
    <property type="entry name" value="WH-like_DNA-bd_sf"/>
</dbReference>
<keyword evidence="1" id="KW-0862">Zinc</keyword>
<dbReference type="SUPFAM" id="SSF46785">
    <property type="entry name" value="Winged helix' DNA-binding domain"/>
    <property type="match status" value="1"/>
</dbReference>
<dbReference type="PANTHER" id="PTHR33202:SF22">
    <property type="entry name" value="HYDROGEN PEROXIDE SENSITIVE REPRESSOR"/>
    <property type="match status" value="1"/>
</dbReference>
<evidence type="ECO:0000256" key="1">
    <source>
        <dbReference type="PIRSR" id="PIRSR602481-1"/>
    </source>
</evidence>
<evidence type="ECO:0000313" key="2">
    <source>
        <dbReference type="EMBL" id="TGY70431.1"/>
    </source>
</evidence>
<dbReference type="Proteomes" id="UP000310760">
    <property type="component" value="Unassembled WGS sequence"/>
</dbReference>
<organism evidence="2 3">
    <name type="scientific">Phocaeicola sartorii</name>
    <dbReference type="NCBI Taxonomy" id="671267"/>
    <lineage>
        <taxon>Bacteria</taxon>
        <taxon>Pseudomonadati</taxon>
        <taxon>Bacteroidota</taxon>
        <taxon>Bacteroidia</taxon>
        <taxon>Bacteroidales</taxon>
        <taxon>Bacteroidaceae</taxon>
        <taxon>Phocaeicola</taxon>
    </lineage>
</organism>
<evidence type="ECO:0000313" key="3">
    <source>
        <dbReference type="Proteomes" id="UP000310760"/>
    </source>
</evidence>
<comment type="cofactor">
    <cofactor evidence="1">
        <name>Zn(2+)</name>
        <dbReference type="ChEBI" id="CHEBI:29105"/>
    </cofactor>
    <text evidence="1">Binds 1 zinc ion per subunit.</text>
</comment>
<feature type="binding site" evidence="1">
    <location>
        <position position="133"/>
    </location>
    <ligand>
        <name>Zn(2+)</name>
        <dbReference type="ChEBI" id="CHEBI:29105"/>
    </ligand>
</feature>
<dbReference type="RefSeq" id="WP_135951500.1">
    <property type="nucleotide sequence ID" value="NZ_CAJUNV010000017.1"/>
</dbReference>
<dbReference type="GO" id="GO:0045892">
    <property type="term" value="P:negative regulation of DNA-templated transcription"/>
    <property type="evidence" value="ECO:0007669"/>
    <property type="project" value="TreeGrafter"/>
</dbReference>
<dbReference type="GO" id="GO:0000976">
    <property type="term" value="F:transcription cis-regulatory region binding"/>
    <property type="evidence" value="ECO:0007669"/>
    <property type="project" value="TreeGrafter"/>
</dbReference>